<keyword evidence="3" id="KW-1185">Reference proteome</keyword>
<keyword evidence="1" id="KW-0812">Transmembrane</keyword>
<evidence type="ECO:0000313" key="3">
    <source>
        <dbReference type="Proteomes" id="UP001376459"/>
    </source>
</evidence>
<gene>
    <name evidence="2" type="ORF">WKI71_43510</name>
</gene>
<name>A0ABU8UUZ2_9ACTN</name>
<feature type="transmembrane region" description="Helical" evidence="1">
    <location>
        <begin position="65"/>
        <end position="81"/>
    </location>
</feature>
<dbReference type="EMBL" id="JBBKAK010000001">
    <property type="protein sequence ID" value="MEJ8672734.1"/>
    <property type="molecule type" value="Genomic_DNA"/>
</dbReference>
<evidence type="ECO:0000256" key="1">
    <source>
        <dbReference type="SAM" id="Phobius"/>
    </source>
</evidence>
<comment type="caution">
    <text evidence="2">The sequence shown here is derived from an EMBL/GenBank/DDBJ whole genome shotgun (WGS) entry which is preliminary data.</text>
</comment>
<dbReference type="Proteomes" id="UP001376459">
    <property type="component" value="Unassembled WGS sequence"/>
</dbReference>
<accession>A0ABU8UUZ2</accession>
<organism evidence="2 3">
    <name type="scientific">Streptomyces machairae</name>
    <dbReference type="NCBI Taxonomy" id="3134109"/>
    <lineage>
        <taxon>Bacteria</taxon>
        <taxon>Bacillati</taxon>
        <taxon>Actinomycetota</taxon>
        <taxon>Actinomycetes</taxon>
        <taxon>Kitasatosporales</taxon>
        <taxon>Streptomycetaceae</taxon>
        <taxon>Streptomyces</taxon>
    </lineage>
</organism>
<reference evidence="2 3" key="1">
    <citation type="submission" date="2024-03" db="EMBL/GenBank/DDBJ databases">
        <title>Novel Streptomyces species of biotechnological and ecological value are a feature of Machair soil.</title>
        <authorList>
            <person name="Prole J.R."/>
            <person name="Goodfellow M."/>
            <person name="Allenby N."/>
            <person name="Ward A.C."/>
        </authorList>
    </citation>
    <scope>NUCLEOTIDE SEQUENCE [LARGE SCALE GENOMIC DNA]</scope>
    <source>
        <strain evidence="2 3">MS1.AVA.1</strain>
    </source>
</reference>
<evidence type="ECO:0008006" key="4">
    <source>
        <dbReference type="Google" id="ProtNLM"/>
    </source>
</evidence>
<keyword evidence="1" id="KW-1133">Transmembrane helix</keyword>
<proteinExistence type="predicted"/>
<evidence type="ECO:0000313" key="2">
    <source>
        <dbReference type="EMBL" id="MEJ8672734.1"/>
    </source>
</evidence>
<keyword evidence="1" id="KW-0472">Membrane</keyword>
<sequence length="86" mass="8881">MEPSLATALVITAVLVIKTAVLELRNPGSARREWAFVTDKVALAGGSLTALAVGAAGWAYGGYGVVAWALLAGLLVAQVMGRRSER</sequence>
<protein>
    <recommendedName>
        <fullName evidence="4">Integral membrane protein</fullName>
    </recommendedName>
</protein>